<proteinExistence type="predicted"/>
<dbReference type="RefSeq" id="WP_223101063.1">
    <property type="nucleotide sequence ID" value="NZ_CP061913.1"/>
</dbReference>
<accession>A0ABV5M0E3</accession>
<sequence length="57" mass="5763">MRKLLLGLFIAAAVPVGATVAASLATPPGANATVNLATSPPACPMGTNWDSVLQRCR</sequence>
<dbReference type="Proteomes" id="UP001589608">
    <property type="component" value="Unassembled WGS sequence"/>
</dbReference>
<feature type="signal peptide" evidence="1">
    <location>
        <begin position="1"/>
        <end position="18"/>
    </location>
</feature>
<reference evidence="2 3" key="1">
    <citation type="submission" date="2024-09" db="EMBL/GenBank/DDBJ databases">
        <authorList>
            <person name="Sun Q."/>
            <person name="Mori K."/>
        </authorList>
    </citation>
    <scope>NUCLEOTIDE SEQUENCE [LARGE SCALE GENOMIC DNA]</scope>
    <source>
        <strain evidence="2 3">JCM 3307</strain>
    </source>
</reference>
<comment type="caution">
    <text evidence="2">The sequence shown here is derived from an EMBL/GenBank/DDBJ whole genome shotgun (WGS) entry which is preliminary data.</text>
</comment>
<gene>
    <name evidence="2" type="ORF">ACFFTR_04355</name>
</gene>
<name>A0ABV5M0E3_9ACTN</name>
<organism evidence="2 3">
    <name type="scientific">Dactylosporangium vinaceum</name>
    <dbReference type="NCBI Taxonomy" id="53362"/>
    <lineage>
        <taxon>Bacteria</taxon>
        <taxon>Bacillati</taxon>
        <taxon>Actinomycetota</taxon>
        <taxon>Actinomycetes</taxon>
        <taxon>Micromonosporales</taxon>
        <taxon>Micromonosporaceae</taxon>
        <taxon>Dactylosporangium</taxon>
    </lineage>
</organism>
<evidence type="ECO:0000313" key="2">
    <source>
        <dbReference type="EMBL" id="MFB9442318.1"/>
    </source>
</evidence>
<evidence type="ECO:0000256" key="1">
    <source>
        <dbReference type="SAM" id="SignalP"/>
    </source>
</evidence>
<feature type="chain" id="PRO_5046672545" evidence="1">
    <location>
        <begin position="19"/>
        <end position="57"/>
    </location>
</feature>
<keyword evidence="1" id="KW-0732">Signal</keyword>
<keyword evidence="3" id="KW-1185">Reference proteome</keyword>
<dbReference type="EMBL" id="JBHMCA010000014">
    <property type="protein sequence ID" value="MFB9442318.1"/>
    <property type="molecule type" value="Genomic_DNA"/>
</dbReference>
<evidence type="ECO:0000313" key="3">
    <source>
        <dbReference type="Proteomes" id="UP001589608"/>
    </source>
</evidence>
<protein>
    <submittedName>
        <fullName evidence="2">Uncharacterized protein</fullName>
    </submittedName>
</protein>